<dbReference type="EMBL" id="NJHN03000058">
    <property type="protein sequence ID" value="KAH9419530.1"/>
    <property type="molecule type" value="Genomic_DNA"/>
</dbReference>
<evidence type="ECO:0000256" key="1">
    <source>
        <dbReference type="SAM" id="Phobius"/>
    </source>
</evidence>
<comment type="caution">
    <text evidence="2">The sequence shown here is derived from an EMBL/GenBank/DDBJ whole genome shotgun (WGS) entry which is preliminary data.</text>
</comment>
<feature type="transmembrane region" description="Helical" evidence="1">
    <location>
        <begin position="21"/>
        <end position="39"/>
    </location>
</feature>
<keyword evidence="1" id="KW-0472">Membrane</keyword>
<reference evidence="2 3" key="2">
    <citation type="journal article" date="2022" name="Mol. Biol. Evol.">
        <title>Comparative Genomics Reveals Insights into the Divergent Evolution of Astigmatic Mites and Household Pest Adaptations.</title>
        <authorList>
            <person name="Xiong Q."/>
            <person name="Wan A.T."/>
            <person name="Liu X."/>
            <person name="Fung C.S."/>
            <person name="Xiao X."/>
            <person name="Malainual N."/>
            <person name="Hou J."/>
            <person name="Wang L."/>
            <person name="Wang M."/>
            <person name="Yang K.Y."/>
            <person name="Cui Y."/>
            <person name="Leung E.L."/>
            <person name="Nong W."/>
            <person name="Shin S.K."/>
            <person name="Au S.W."/>
            <person name="Jeong K.Y."/>
            <person name="Chew F.T."/>
            <person name="Hui J.H."/>
            <person name="Leung T.F."/>
            <person name="Tungtrongchitr A."/>
            <person name="Zhong N."/>
            <person name="Liu Z."/>
            <person name="Tsui S.K."/>
        </authorList>
    </citation>
    <scope>NUCLEOTIDE SEQUENCE [LARGE SCALE GENOMIC DNA]</scope>
    <source>
        <strain evidence="2">Derp</strain>
    </source>
</reference>
<keyword evidence="1" id="KW-0812">Transmembrane</keyword>
<accession>A0ABQ8JAU7</accession>
<evidence type="ECO:0000313" key="2">
    <source>
        <dbReference type="EMBL" id="KAH9419530.1"/>
    </source>
</evidence>
<organism evidence="2 3">
    <name type="scientific">Dermatophagoides pteronyssinus</name>
    <name type="common">European house dust mite</name>
    <dbReference type="NCBI Taxonomy" id="6956"/>
    <lineage>
        <taxon>Eukaryota</taxon>
        <taxon>Metazoa</taxon>
        <taxon>Ecdysozoa</taxon>
        <taxon>Arthropoda</taxon>
        <taxon>Chelicerata</taxon>
        <taxon>Arachnida</taxon>
        <taxon>Acari</taxon>
        <taxon>Acariformes</taxon>
        <taxon>Sarcoptiformes</taxon>
        <taxon>Astigmata</taxon>
        <taxon>Psoroptidia</taxon>
        <taxon>Analgoidea</taxon>
        <taxon>Pyroglyphidae</taxon>
        <taxon>Dermatophagoidinae</taxon>
        <taxon>Dermatophagoides</taxon>
    </lineage>
</organism>
<dbReference type="Proteomes" id="UP000887458">
    <property type="component" value="Unassembled WGS sequence"/>
</dbReference>
<name>A0ABQ8JAU7_DERPT</name>
<sequence length="335" mass="37849">MKLCYLKYDDRCYMNNNKFITWIYVQYIILIVCCSGLLWPPIVQTAPSIKIDKNTIELLNNGLKALVSIKQILSTLQTFNELHTMLKEQKQQQQQQQQLHNPNQISISGMPILLHSPTSTSSSSAETLDVNPATLLSIQPLTPLSNRPRANFVQKLIGKIPSLLLLPNVNNKSLNNKVTTVQRDPSLGLIKIGEKPPPGLFPETLPYSVSQFESSNEQSVASQSPSSINEQDAFKQLTSAVVSQHQKHHHSLDLDHNLNQQLSTSELEDKRIAQPINRFMYNKPSSFLTNKNQDEEETYGYFDHDTLIPYHYFSTSAFSAIPTKSLSSSIAIKRR</sequence>
<proteinExistence type="predicted"/>
<keyword evidence="1" id="KW-1133">Transmembrane helix</keyword>
<gene>
    <name evidence="2" type="ORF">DERP_009587</name>
</gene>
<keyword evidence="3" id="KW-1185">Reference proteome</keyword>
<evidence type="ECO:0000313" key="3">
    <source>
        <dbReference type="Proteomes" id="UP000887458"/>
    </source>
</evidence>
<reference evidence="2 3" key="1">
    <citation type="journal article" date="2018" name="J. Allergy Clin. Immunol.">
        <title>High-quality assembly of Dermatophagoides pteronyssinus genome and transcriptome reveals a wide range of novel allergens.</title>
        <authorList>
            <person name="Liu X.Y."/>
            <person name="Yang K.Y."/>
            <person name="Wang M.Q."/>
            <person name="Kwok J.S."/>
            <person name="Zeng X."/>
            <person name="Yang Z."/>
            <person name="Xiao X.J."/>
            <person name="Lau C.P."/>
            <person name="Li Y."/>
            <person name="Huang Z.M."/>
            <person name="Ba J.G."/>
            <person name="Yim A.K."/>
            <person name="Ouyang C.Y."/>
            <person name="Ngai S.M."/>
            <person name="Chan T.F."/>
            <person name="Leung E.L."/>
            <person name="Liu L."/>
            <person name="Liu Z.G."/>
            <person name="Tsui S.K."/>
        </authorList>
    </citation>
    <scope>NUCLEOTIDE SEQUENCE [LARGE SCALE GENOMIC DNA]</scope>
    <source>
        <strain evidence="2">Derp</strain>
    </source>
</reference>
<protein>
    <submittedName>
        <fullName evidence="2">Uncharacterized protein</fullName>
    </submittedName>
</protein>